<feature type="transmembrane region" description="Helical" evidence="13">
    <location>
        <begin position="88"/>
        <end position="116"/>
    </location>
</feature>
<name>A0A6J1VF31_9SAUR</name>
<evidence type="ECO:0000256" key="12">
    <source>
        <dbReference type="RuleBase" id="RU000688"/>
    </source>
</evidence>
<evidence type="ECO:0000256" key="2">
    <source>
        <dbReference type="ARBA" id="ARBA00004651"/>
    </source>
</evidence>
<dbReference type="KEGG" id="nss:113424063"/>
<dbReference type="InterPro" id="IPR000725">
    <property type="entry name" value="Olfact_rcpt"/>
</dbReference>
<evidence type="ECO:0000256" key="8">
    <source>
        <dbReference type="ARBA" id="ARBA00023040"/>
    </source>
</evidence>
<feature type="transmembrane region" description="Helical" evidence="13">
    <location>
        <begin position="58"/>
        <end position="82"/>
    </location>
</feature>
<gene>
    <name evidence="16" type="primary">LOC113424063</name>
</gene>
<dbReference type="PRINTS" id="PR00245">
    <property type="entry name" value="OLFACTORYR"/>
</dbReference>
<keyword evidence="10 12" id="KW-0675">Receptor</keyword>
<evidence type="ECO:0000256" key="10">
    <source>
        <dbReference type="ARBA" id="ARBA00023170"/>
    </source>
</evidence>
<organism evidence="15 16">
    <name type="scientific">Notechis scutatus</name>
    <name type="common">mainland tiger snake</name>
    <dbReference type="NCBI Taxonomy" id="8663"/>
    <lineage>
        <taxon>Eukaryota</taxon>
        <taxon>Metazoa</taxon>
        <taxon>Chordata</taxon>
        <taxon>Craniata</taxon>
        <taxon>Vertebrata</taxon>
        <taxon>Euteleostomi</taxon>
        <taxon>Lepidosauria</taxon>
        <taxon>Squamata</taxon>
        <taxon>Bifurcata</taxon>
        <taxon>Unidentata</taxon>
        <taxon>Episquamata</taxon>
        <taxon>Toxicofera</taxon>
        <taxon>Serpentes</taxon>
        <taxon>Colubroidea</taxon>
        <taxon>Elapidae</taxon>
        <taxon>Hydrophiinae</taxon>
        <taxon>Notechis</taxon>
    </lineage>
</organism>
<dbReference type="InterPro" id="IPR017452">
    <property type="entry name" value="GPCR_Rhodpsn_7TM"/>
</dbReference>
<dbReference type="Gene3D" id="1.20.1070.10">
    <property type="entry name" value="Rhodopsin 7-helix transmembrane proteins"/>
    <property type="match status" value="1"/>
</dbReference>
<dbReference type="InterPro" id="IPR000276">
    <property type="entry name" value="GPCR_Rhodpsn"/>
</dbReference>
<comment type="subcellular location">
    <subcellularLocation>
        <location evidence="2 13">Cell membrane</location>
        <topology evidence="2 13">Multi-pass membrane protein</topology>
    </subcellularLocation>
</comment>
<feature type="transmembrane region" description="Helical" evidence="13">
    <location>
        <begin position="232"/>
        <end position="255"/>
    </location>
</feature>
<evidence type="ECO:0000256" key="11">
    <source>
        <dbReference type="ARBA" id="ARBA00023224"/>
    </source>
</evidence>
<keyword evidence="8 12" id="KW-0297">G-protein coupled receptor</keyword>
<keyword evidence="9 13" id="KW-0472">Membrane</keyword>
<dbReference type="CDD" id="cd15227">
    <property type="entry name" value="7tmA_OR14-like"/>
    <property type="match status" value="1"/>
</dbReference>
<dbReference type="Pfam" id="PF13853">
    <property type="entry name" value="7tm_4"/>
    <property type="match status" value="1"/>
</dbReference>
<protein>
    <recommendedName>
        <fullName evidence="13">Olfactory receptor</fullName>
    </recommendedName>
</protein>
<feature type="transmembrane region" description="Helical" evidence="13">
    <location>
        <begin position="137"/>
        <end position="158"/>
    </location>
</feature>
<dbReference type="SUPFAM" id="SSF81321">
    <property type="entry name" value="Family A G protein-coupled receptor-like"/>
    <property type="match status" value="1"/>
</dbReference>
<evidence type="ECO:0000256" key="7">
    <source>
        <dbReference type="ARBA" id="ARBA00022989"/>
    </source>
</evidence>
<sequence length="310" mass="35680">MDNDTSEFLLWEFSKNWELQVMHIFLLLILYSVTVTGNLFIIPAVVFDRHLHTPMYFFLMNLAMQDIGSVSVIVPKAVFNFLMNTRTISYFGCVAQVMLLFFFLSCDISLLTVMAYDRYVAICNPLQYEMIMNRKACIKMIGSIWTASFLNASLHTIFTFMTPFCSNNVNQFFCEVPYLLKIACSGLYVSEIVALIFSATLVLCCLIFVLVTYVHVFYAVLRIPSVQGRKKAFTTCVPHLIVFSIFFFTGSLAYLKPISDSPSHFDFIISIIYSIFPPMMNPFIYSLRNKDIKVALSRHFGQILFHFKEV</sequence>
<keyword evidence="6 13" id="KW-0552">Olfaction</keyword>
<comment type="function">
    <text evidence="1">Odorant receptor.</text>
</comment>
<dbReference type="GO" id="GO:0004984">
    <property type="term" value="F:olfactory receptor activity"/>
    <property type="evidence" value="ECO:0007669"/>
    <property type="project" value="InterPro"/>
</dbReference>
<dbReference type="PANTHER" id="PTHR26452">
    <property type="entry name" value="OLFACTORY RECEPTOR"/>
    <property type="match status" value="1"/>
</dbReference>
<keyword evidence="7 13" id="KW-1133">Transmembrane helix</keyword>
<evidence type="ECO:0000313" key="16">
    <source>
        <dbReference type="RefSeq" id="XP_026541450.1"/>
    </source>
</evidence>
<keyword evidence="4 13" id="KW-0716">Sensory transduction</keyword>
<dbReference type="GO" id="GO:0004930">
    <property type="term" value="F:G protein-coupled receptor activity"/>
    <property type="evidence" value="ECO:0007669"/>
    <property type="project" value="UniProtKB-KW"/>
</dbReference>
<dbReference type="PRINTS" id="PR00237">
    <property type="entry name" value="GPCRRHODOPSN"/>
</dbReference>
<comment type="similarity">
    <text evidence="12">Belongs to the G-protein coupled receptor 1 family.</text>
</comment>
<feature type="domain" description="G-protein coupled receptors family 1 profile" evidence="14">
    <location>
        <begin position="37"/>
        <end position="285"/>
    </location>
</feature>
<keyword evidence="3 13" id="KW-1003">Cell membrane</keyword>
<evidence type="ECO:0000256" key="6">
    <source>
        <dbReference type="ARBA" id="ARBA00022725"/>
    </source>
</evidence>
<feature type="transmembrane region" description="Helical" evidence="13">
    <location>
        <begin position="20"/>
        <end position="46"/>
    </location>
</feature>
<evidence type="ECO:0000256" key="13">
    <source>
        <dbReference type="RuleBase" id="RU363047"/>
    </source>
</evidence>
<evidence type="ECO:0000256" key="4">
    <source>
        <dbReference type="ARBA" id="ARBA00022606"/>
    </source>
</evidence>
<evidence type="ECO:0000256" key="1">
    <source>
        <dbReference type="ARBA" id="ARBA00002936"/>
    </source>
</evidence>
<reference evidence="16" key="1">
    <citation type="submission" date="2025-08" db="UniProtKB">
        <authorList>
            <consortium name="RefSeq"/>
        </authorList>
    </citation>
    <scope>IDENTIFICATION</scope>
</reference>
<dbReference type="InterPro" id="IPR050516">
    <property type="entry name" value="Olfactory_GPCR"/>
</dbReference>
<dbReference type="GO" id="GO:0005886">
    <property type="term" value="C:plasma membrane"/>
    <property type="evidence" value="ECO:0007669"/>
    <property type="project" value="UniProtKB-SubCell"/>
</dbReference>
<keyword evidence="15" id="KW-1185">Reference proteome</keyword>
<dbReference type="AlphaFoldDB" id="A0A6J1VF31"/>
<evidence type="ECO:0000256" key="5">
    <source>
        <dbReference type="ARBA" id="ARBA00022692"/>
    </source>
</evidence>
<feature type="transmembrane region" description="Helical" evidence="13">
    <location>
        <begin position="267"/>
        <end position="287"/>
    </location>
</feature>
<dbReference type="Proteomes" id="UP000504612">
    <property type="component" value="Unplaced"/>
</dbReference>
<dbReference type="GeneID" id="113424063"/>
<dbReference type="RefSeq" id="XP_026541450.1">
    <property type="nucleotide sequence ID" value="XM_026685665.1"/>
</dbReference>
<evidence type="ECO:0000259" key="14">
    <source>
        <dbReference type="PROSITE" id="PS50262"/>
    </source>
</evidence>
<proteinExistence type="inferred from homology"/>
<dbReference type="PROSITE" id="PS00237">
    <property type="entry name" value="G_PROTEIN_RECEP_F1_1"/>
    <property type="match status" value="1"/>
</dbReference>
<keyword evidence="5 12" id="KW-0812">Transmembrane</keyword>
<evidence type="ECO:0000256" key="9">
    <source>
        <dbReference type="ARBA" id="ARBA00023136"/>
    </source>
</evidence>
<evidence type="ECO:0000313" key="15">
    <source>
        <dbReference type="Proteomes" id="UP000504612"/>
    </source>
</evidence>
<feature type="transmembrane region" description="Helical" evidence="13">
    <location>
        <begin position="195"/>
        <end position="220"/>
    </location>
</feature>
<dbReference type="PROSITE" id="PS50262">
    <property type="entry name" value="G_PROTEIN_RECEP_F1_2"/>
    <property type="match status" value="1"/>
</dbReference>
<dbReference type="FunFam" id="1.20.1070.10:FF:000037">
    <property type="entry name" value="Olfactory receptor"/>
    <property type="match status" value="1"/>
</dbReference>
<keyword evidence="11 12" id="KW-0807">Transducer</keyword>
<evidence type="ECO:0000256" key="3">
    <source>
        <dbReference type="ARBA" id="ARBA00022475"/>
    </source>
</evidence>
<accession>A0A6J1VF31</accession>